<keyword evidence="4" id="KW-1185">Reference proteome</keyword>
<dbReference type="AlphaFoldDB" id="A0A2U9TAY9"/>
<reference evidence="3 4" key="1">
    <citation type="submission" date="2018-05" db="EMBL/GenBank/DDBJ databases">
        <title>The complete genome of Lysobacter maris HZ9B, a marine bacterium antagonistic against terrestrial plant pathogens.</title>
        <authorList>
            <person name="Zhang X.-Q."/>
        </authorList>
    </citation>
    <scope>NUCLEOTIDE SEQUENCE [LARGE SCALE GENOMIC DNA]</scope>
    <source>
        <strain evidence="3 4">HZ9B</strain>
    </source>
</reference>
<dbReference type="SUPFAM" id="SSF47616">
    <property type="entry name" value="GST C-terminal domain-like"/>
    <property type="match status" value="1"/>
</dbReference>
<protein>
    <submittedName>
        <fullName evidence="3">Glutathione S-transferase</fullName>
    </submittedName>
</protein>
<dbReference type="InterPro" id="IPR036282">
    <property type="entry name" value="Glutathione-S-Trfase_C_sf"/>
</dbReference>
<dbReference type="SFLD" id="SFLDG01150">
    <property type="entry name" value="Main.1:_Beta-like"/>
    <property type="match status" value="1"/>
</dbReference>
<dbReference type="OrthoDB" id="8772754at2"/>
<keyword evidence="3" id="KW-0808">Transferase</keyword>
<dbReference type="PANTHER" id="PTHR44051:SF8">
    <property type="entry name" value="GLUTATHIONE S-TRANSFERASE GSTA"/>
    <property type="match status" value="1"/>
</dbReference>
<evidence type="ECO:0000259" key="1">
    <source>
        <dbReference type="PROSITE" id="PS50404"/>
    </source>
</evidence>
<dbReference type="Proteomes" id="UP000249447">
    <property type="component" value="Chromosome"/>
</dbReference>
<feature type="domain" description="GST N-terminal" evidence="1">
    <location>
        <begin position="1"/>
        <end position="83"/>
    </location>
</feature>
<evidence type="ECO:0000313" key="4">
    <source>
        <dbReference type="Proteomes" id="UP000249447"/>
    </source>
</evidence>
<feature type="domain" description="GST C-terminal" evidence="2">
    <location>
        <begin position="89"/>
        <end position="209"/>
    </location>
</feature>
<dbReference type="PROSITE" id="PS50405">
    <property type="entry name" value="GST_CTER"/>
    <property type="match status" value="1"/>
</dbReference>
<dbReference type="GO" id="GO:0016740">
    <property type="term" value="F:transferase activity"/>
    <property type="evidence" value="ECO:0007669"/>
    <property type="project" value="UniProtKB-KW"/>
</dbReference>
<dbReference type="NCBIfam" id="NF007831">
    <property type="entry name" value="PRK10542.1"/>
    <property type="match status" value="1"/>
</dbReference>
<dbReference type="InterPro" id="IPR004045">
    <property type="entry name" value="Glutathione_S-Trfase_N"/>
</dbReference>
<dbReference type="Gene3D" id="1.20.1050.10">
    <property type="match status" value="1"/>
</dbReference>
<dbReference type="InterPro" id="IPR010987">
    <property type="entry name" value="Glutathione-S-Trfase_C-like"/>
</dbReference>
<dbReference type="RefSeq" id="WP_111267783.1">
    <property type="nucleotide sequence ID" value="NZ_CP029843.1"/>
</dbReference>
<dbReference type="SFLD" id="SFLDG00358">
    <property type="entry name" value="Main_(cytGST)"/>
    <property type="match status" value="1"/>
</dbReference>
<dbReference type="CDD" id="cd03057">
    <property type="entry name" value="GST_N_Beta"/>
    <property type="match status" value="1"/>
</dbReference>
<evidence type="ECO:0000313" key="3">
    <source>
        <dbReference type="EMBL" id="AWV08772.1"/>
    </source>
</evidence>
<dbReference type="Pfam" id="PF13410">
    <property type="entry name" value="GST_C_2"/>
    <property type="match status" value="1"/>
</dbReference>
<proteinExistence type="predicted"/>
<accession>A0A2U9TAY9</accession>
<dbReference type="Gene3D" id="3.40.30.10">
    <property type="entry name" value="Glutaredoxin"/>
    <property type="match status" value="1"/>
</dbReference>
<evidence type="ECO:0000259" key="2">
    <source>
        <dbReference type="PROSITE" id="PS50405"/>
    </source>
</evidence>
<sequence>MKLYYAPYSCSLSPLIVANEAGIALELERVDIRQAPHRVGEGEAFAAINPKDYVPALRLNDGGLLTEGLAIVLYLADRAPASGLAPASDSAQRYRLLEWLAFIGSELHKSYSPWLFHPELGETAQQAVRAKLAARLALVEQALADGPYLLGERFGVADAYAFTVIGWSKLTGVELSGFPRLRDYLERIAARPSVREAVRAHGMAVAAAA</sequence>
<dbReference type="CDD" id="cd03188">
    <property type="entry name" value="GST_C_Beta"/>
    <property type="match status" value="1"/>
</dbReference>
<dbReference type="InterPro" id="IPR036249">
    <property type="entry name" value="Thioredoxin-like_sf"/>
</dbReference>
<dbReference type="Pfam" id="PF13417">
    <property type="entry name" value="GST_N_3"/>
    <property type="match status" value="1"/>
</dbReference>
<dbReference type="PROSITE" id="PS50404">
    <property type="entry name" value="GST_NTER"/>
    <property type="match status" value="1"/>
</dbReference>
<organism evidence="3 4">
    <name type="scientific">Marilutibacter maris</name>
    <dbReference type="NCBI Taxonomy" id="1605891"/>
    <lineage>
        <taxon>Bacteria</taxon>
        <taxon>Pseudomonadati</taxon>
        <taxon>Pseudomonadota</taxon>
        <taxon>Gammaproteobacteria</taxon>
        <taxon>Lysobacterales</taxon>
        <taxon>Lysobacteraceae</taxon>
        <taxon>Marilutibacter</taxon>
    </lineage>
</organism>
<gene>
    <name evidence="3" type="ORF">C9I47_3108</name>
</gene>
<dbReference type="SUPFAM" id="SSF52833">
    <property type="entry name" value="Thioredoxin-like"/>
    <property type="match status" value="1"/>
</dbReference>
<dbReference type="PANTHER" id="PTHR44051">
    <property type="entry name" value="GLUTATHIONE S-TRANSFERASE-RELATED"/>
    <property type="match status" value="1"/>
</dbReference>
<dbReference type="EMBL" id="CP029843">
    <property type="protein sequence ID" value="AWV08772.1"/>
    <property type="molecule type" value="Genomic_DNA"/>
</dbReference>
<dbReference type="KEGG" id="lmb:C9I47_3108"/>
<dbReference type="SFLD" id="SFLDS00019">
    <property type="entry name" value="Glutathione_Transferase_(cytos"/>
    <property type="match status" value="1"/>
</dbReference>
<dbReference type="InterPro" id="IPR040079">
    <property type="entry name" value="Glutathione_S-Trfase"/>
</dbReference>
<name>A0A2U9TAY9_9GAMM</name>